<keyword evidence="1" id="KW-0812">Transmembrane</keyword>
<dbReference type="OrthoDB" id="6286464at2759"/>
<feature type="transmembrane region" description="Helical" evidence="1">
    <location>
        <begin position="148"/>
        <end position="170"/>
    </location>
</feature>
<dbReference type="Gene3D" id="1.20.1250.20">
    <property type="entry name" value="MFS general substrate transporter like domains"/>
    <property type="match status" value="1"/>
</dbReference>
<dbReference type="AlphaFoldDB" id="A0A7J7KCX7"/>
<dbReference type="InterPro" id="IPR050327">
    <property type="entry name" value="Proton-linked_MCT"/>
</dbReference>
<name>A0A7J7KCX7_BUGNE</name>
<accession>A0A7J7KCX7</accession>
<gene>
    <name evidence="2" type="ORF">EB796_005976</name>
</gene>
<evidence type="ECO:0000313" key="3">
    <source>
        <dbReference type="Proteomes" id="UP000593567"/>
    </source>
</evidence>
<sequence length="314" mass="35114">MADKTYYPVDSRYSWFIAAVCCLVFAFSLSQARIIGIILVETKSVYNISDETGVWIAILPSVLATAVVLTYITQSSYKVSLFWRKQKKVAKSSVNDKEVFTVSLANAKGGETSLKMNSLPSSQEDSQDTEITSQSLKDMLRLLFFNRLFVVFLISSFLMMQGYASSFVIFPLFAEEHRIAKYHLSTAFIIYGVMDVLSRILQGWVTNQNCVSALFQLGIASIATACSVLLLTSWAEKEALYVSFFFLGVFHTTTMSLLPLVILERIDKSIAPFANGIVLCVQSLSTVISSAILRKYIIYWLFIVLILCALYGLL</sequence>
<dbReference type="SUPFAM" id="SSF103473">
    <property type="entry name" value="MFS general substrate transporter"/>
    <property type="match status" value="1"/>
</dbReference>
<dbReference type="PANTHER" id="PTHR11360:SF284">
    <property type="entry name" value="EG:103B4.3 PROTEIN-RELATED"/>
    <property type="match status" value="1"/>
</dbReference>
<organism evidence="2 3">
    <name type="scientific">Bugula neritina</name>
    <name type="common">Brown bryozoan</name>
    <name type="synonym">Sertularia neritina</name>
    <dbReference type="NCBI Taxonomy" id="10212"/>
    <lineage>
        <taxon>Eukaryota</taxon>
        <taxon>Metazoa</taxon>
        <taxon>Spiralia</taxon>
        <taxon>Lophotrochozoa</taxon>
        <taxon>Bryozoa</taxon>
        <taxon>Gymnolaemata</taxon>
        <taxon>Cheilostomatida</taxon>
        <taxon>Flustrina</taxon>
        <taxon>Buguloidea</taxon>
        <taxon>Bugulidae</taxon>
        <taxon>Bugula</taxon>
    </lineage>
</organism>
<feature type="transmembrane region" description="Helical" evidence="1">
    <location>
        <begin position="296"/>
        <end position="313"/>
    </location>
</feature>
<dbReference type="InterPro" id="IPR011701">
    <property type="entry name" value="MFS"/>
</dbReference>
<dbReference type="Proteomes" id="UP000593567">
    <property type="component" value="Unassembled WGS sequence"/>
</dbReference>
<evidence type="ECO:0000313" key="2">
    <source>
        <dbReference type="EMBL" id="KAF6035711.1"/>
    </source>
</evidence>
<feature type="transmembrane region" description="Helical" evidence="1">
    <location>
        <begin position="269"/>
        <end position="289"/>
    </location>
</feature>
<feature type="transmembrane region" description="Helical" evidence="1">
    <location>
        <begin position="182"/>
        <end position="201"/>
    </location>
</feature>
<feature type="transmembrane region" description="Helical" evidence="1">
    <location>
        <begin position="15"/>
        <end position="40"/>
    </location>
</feature>
<dbReference type="PANTHER" id="PTHR11360">
    <property type="entry name" value="MONOCARBOXYLATE TRANSPORTER"/>
    <property type="match status" value="1"/>
</dbReference>
<keyword evidence="1" id="KW-0472">Membrane</keyword>
<reference evidence="2" key="1">
    <citation type="submission" date="2020-06" db="EMBL/GenBank/DDBJ databases">
        <title>Draft genome of Bugula neritina, a colonial animal packing powerful symbionts and potential medicines.</title>
        <authorList>
            <person name="Rayko M."/>
        </authorList>
    </citation>
    <scope>NUCLEOTIDE SEQUENCE [LARGE SCALE GENOMIC DNA]</scope>
    <source>
        <strain evidence="2">Kwan_BN1</strain>
    </source>
</reference>
<protein>
    <submittedName>
        <fullName evidence="2">Uncharacterized protein</fullName>
    </submittedName>
</protein>
<keyword evidence="1" id="KW-1133">Transmembrane helix</keyword>
<evidence type="ECO:0000256" key="1">
    <source>
        <dbReference type="SAM" id="Phobius"/>
    </source>
</evidence>
<dbReference type="InterPro" id="IPR036259">
    <property type="entry name" value="MFS_trans_sf"/>
</dbReference>
<comment type="caution">
    <text evidence="2">The sequence shown here is derived from an EMBL/GenBank/DDBJ whole genome shotgun (WGS) entry which is preliminary data.</text>
</comment>
<proteinExistence type="predicted"/>
<keyword evidence="3" id="KW-1185">Reference proteome</keyword>
<dbReference type="EMBL" id="VXIV02000841">
    <property type="protein sequence ID" value="KAF6035711.1"/>
    <property type="molecule type" value="Genomic_DNA"/>
</dbReference>
<feature type="transmembrane region" description="Helical" evidence="1">
    <location>
        <begin position="239"/>
        <end position="263"/>
    </location>
</feature>
<dbReference type="GO" id="GO:0022857">
    <property type="term" value="F:transmembrane transporter activity"/>
    <property type="evidence" value="ECO:0007669"/>
    <property type="project" value="InterPro"/>
</dbReference>
<dbReference type="Pfam" id="PF07690">
    <property type="entry name" value="MFS_1"/>
    <property type="match status" value="1"/>
</dbReference>
<feature type="transmembrane region" description="Helical" evidence="1">
    <location>
        <begin position="213"/>
        <end position="232"/>
    </location>
</feature>
<feature type="transmembrane region" description="Helical" evidence="1">
    <location>
        <begin position="52"/>
        <end position="72"/>
    </location>
</feature>